<dbReference type="AlphaFoldDB" id="A0A8X6S3G0"/>
<protein>
    <submittedName>
        <fullName evidence="1">Uncharacterized protein</fullName>
    </submittedName>
</protein>
<sequence>MERAEDLISPVDKDHSQLGRIVTEKINGDFYDTLNPREYRQRGFHPNLQASRHSTKLALKGKSCYKCFSIPSALCI</sequence>
<dbReference type="EMBL" id="BMAU01021243">
    <property type="protein sequence ID" value="GFY04108.1"/>
    <property type="molecule type" value="Genomic_DNA"/>
</dbReference>
<proteinExistence type="predicted"/>
<evidence type="ECO:0000313" key="1">
    <source>
        <dbReference type="EMBL" id="GFY04108.1"/>
    </source>
</evidence>
<reference evidence="1" key="1">
    <citation type="submission" date="2020-08" db="EMBL/GenBank/DDBJ databases">
        <title>Multicomponent nature underlies the extraordinary mechanical properties of spider dragline silk.</title>
        <authorList>
            <person name="Kono N."/>
            <person name="Nakamura H."/>
            <person name="Mori M."/>
            <person name="Yoshida Y."/>
            <person name="Ohtoshi R."/>
            <person name="Malay A.D."/>
            <person name="Moran D.A.P."/>
            <person name="Tomita M."/>
            <person name="Numata K."/>
            <person name="Arakawa K."/>
        </authorList>
    </citation>
    <scope>NUCLEOTIDE SEQUENCE</scope>
</reference>
<gene>
    <name evidence="1" type="ORF">TNCV_1198861</name>
</gene>
<comment type="caution">
    <text evidence="1">The sequence shown here is derived from an EMBL/GenBank/DDBJ whole genome shotgun (WGS) entry which is preliminary data.</text>
</comment>
<keyword evidence="2" id="KW-1185">Reference proteome</keyword>
<organism evidence="1 2">
    <name type="scientific">Trichonephila clavipes</name>
    <name type="common">Golden silk orbweaver</name>
    <name type="synonym">Nephila clavipes</name>
    <dbReference type="NCBI Taxonomy" id="2585209"/>
    <lineage>
        <taxon>Eukaryota</taxon>
        <taxon>Metazoa</taxon>
        <taxon>Ecdysozoa</taxon>
        <taxon>Arthropoda</taxon>
        <taxon>Chelicerata</taxon>
        <taxon>Arachnida</taxon>
        <taxon>Araneae</taxon>
        <taxon>Araneomorphae</taxon>
        <taxon>Entelegynae</taxon>
        <taxon>Araneoidea</taxon>
        <taxon>Nephilidae</taxon>
        <taxon>Trichonephila</taxon>
    </lineage>
</organism>
<accession>A0A8X6S3G0</accession>
<dbReference type="Proteomes" id="UP000887159">
    <property type="component" value="Unassembled WGS sequence"/>
</dbReference>
<evidence type="ECO:0000313" key="2">
    <source>
        <dbReference type="Proteomes" id="UP000887159"/>
    </source>
</evidence>
<name>A0A8X6S3G0_TRICX</name>